<accession>A0AAT9G973</accession>
<organism evidence="1">
    <name type="scientific">Candidatus Tisiphia endosymbiont of Sergentomyia squamirostris</name>
    <dbReference type="NCBI Taxonomy" id="3113639"/>
    <lineage>
        <taxon>Bacteria</taxon>
        <taxon>Pseudomonadati</taxon>
        <taxon>Pseudomonadota</taxon>
        <taxon>Alphaproteobacteria</taxon>
        <taxon>Rickettsiales</taxon>
        <taxon>Rickettsiaceae</taxon>
        <taxon>Rickettsieae</taxon>
        <taxon>Candidatus Tisiphia</taxon>
    </lineage>
</organism>
<gene>
    <name evidence="1" type="ORF">DMENIID0002_10150</name>
</gene>
<dbReference type="InterPro" id="IPR038512">
    <property type="entry name" value="GpU-like_sf"/>
</dbReference>
<protein>
    <submittedName>
        <fullName evidence="1">Uncharacterized protein</fullName>
    </submittedName>
</protein>
<reference evidence="1" key="1">
    <citation type="submission" date="2024-01" db="EMBL/GenBank/DDBJ databases">
        <title>Sequencing the genomes of a sandfly, Sergentomyia squamirostris, and its two endosymbionts.</title>
        <authorList>
            <person name="Itokawa K."/>
            <person name="Sanjoba C."/>
        </authorList>
    </citation>
    <scope>NUCLEOTIDE SEQUENCE</scope>
    <source>
        <strain evidence="1">RiSSQ</strain>
    </source>
</reference>
<dbReference type="AlphaFoldDB" id="A0AAT9G973"/>
<dbReference type="Gene3D" id="3.30.70.1700">
    <property type="entry name" value="Phage minor tail protein U"/>
    <property type="match status" value="1"/>
</dbReference>
<proteinExistence type="predicted"/>
<name>A0AAT9G973_9RICK</name>
<sequence>MLHARTSIRQTFVDILKGKTAAKDKVYDSRLYSMNDSTLPGIIIFSSQEEIVTSTISPPRCQNRTARITVECYAKATTSVNIIVDNMTAEVESLVLNNPELRKLCKDCRLESTDISLNSDGDQPVAVASLVFAVSYQTKETSPNIII</sequence>
<dbReference type="EMBL" id="AP029170">
    <property type="protein sequence ID" value="BFD46369.1"/>
    <property type="molecule type" value="Genomic_DNA"/>
</dbReference>
<evidence type="ECO:0000313" key="1">
    <source>
        <dbReference type="EMBL" id="BFD46369.1"/>
    </source>
</evidence>